<keyword evidence="2" id="KW-0378">Hydrolase</keyword>
<sequence>MSIATLAIRCAAGIAALTLSAQLGATAASASPELGSHATDGNSSANATPPDTESAPSDSRDGSGTEGGSSRPSSEVGDEPSSTPDSPDRSSTEPTEDGPDAEDEERTFDAHSTTADAYAVTGAIGKKWKGLGGESGRLGEPTANERCGLSNGGCYQSFRHGQIHWSYKTGAHPTHGGIRGAWGGQGFERGKLGYPTSGERCGLKGGGCYQRFEGGEIHWSKTTGARWTTGAIKNAWARTGHESGKLGYPTTDERCGLSGGGCYQRFQHGQVHWSPKSGAHPTWGGMQQEWSRNGWERGSWGYPTGPEQKITDGRWQQRFQGGLKTYPGIDPAWDKLAKCESGGNWSINTGNGHYGGLQFTAQTWKAFGGHKYASNAHLATREEQIAIGEKTQKAQGWGAWPSCSKKVGLR</sequence>
<comment type="caution">
    <text evidence="6">The sequence shown here is derived from an EMBL/GenBank/DDBJ whole genome shotgun (WGS) entry which is preliminary data.</text>
</comment>
<dbReference type="InterPro" id="IPR010618">
    <property type="entry name" value="RPF"/>
</dbReference>
<feature type="signal peptide" evidence="4">
    <location>
        <begin position="1"/>
        <end position="30"/>
    </location>
</feature>
<feature type="compositionally biased region" description="Acidic residues" evidence="3">
    <location>
        <begin position="94"/>
        <end position="106"/>
    </location>
</feature>
<feature type="region of interest" description="Disordered" evidence="3">
    <location>
        <begin position="26"/>
        <end position="114"/>
    </location>
</feature>
<accession>A0ABP8EJ03</accession>
<proteinExistence type="inferred from homology"/>
<keyword evidence="7" id="KW-1185">Reference proteome</keyword>
<dbReference type="CDD" id="cd13925">
    <property type="entry name" value="RPF"/>
    <property type="match status" value="1"/>
</dbReference>
<evidence type="ECO:0000256" key="2">
    <source>
        <dbReference type="ARBA" id="ARBA00022801"/>
    </source>
</evidence>
<feature type="domain" description="Resuscitation-promoting factor core lysozyme-like" evidence="5">
    <location>
        <begin position="331"/>
        <end position="403"/>
    </location>
</feature>
<dbReference type="InterPro" id="IPR023346">
    <property type="entry name" value="Lysozyme-like_dom_sf"/>
</dbReference>
<dbReference type="Pfam" id="PF08310">
    <property type="entry name" value="LGFP"/>
    <property type="match status" value="3"/>
</dbReference>
<name>A0ABP8EJ03_9MICO</name>
<reference evidence="7" key="1">
    <citation type="journal article" date="2019" name="Int. J. Syst. Evol. Microbiol.">
        <title>The Global Catalogue of Microorganisms (GCM) 10K type strain sequencing project: providing services to taxonomists for standard genome sequencing and annotation.</title>
        <authorList>
            <consortium name="The Broad Institute Genomics Platform"/>
            <consortium name="The Broad Institute Genome Sequencing Center for Infectious Disease"/>
            <person name="Wu L."/>
            <person name="Ma J."/>
        </authorList>
    </citation>
    <scope>NUCLEOTIDE SEQUENCE [LARGE SCALE GENOMIC DNA]</scope>
    <source>
        <strain evidence="7">JCM 17458</strain>
    </source>
</reference>
<dbReference type="SUPFAM" id="SSF53955">
    <property type="entry name" value="Lysozyme-like"/>
    <property type="match status" value="1"/>
</dbReference>
<feature type="chain" id="PRO_5046296734" description="Resuscitation-promoting factor core lysozyme-like domain-containing protein" evidence="4">
    <location>
        <begin position="31"/>
        <end position="410"/>
    </location>
</feature>
<comment type="similarity">
    <text evidence="1">Belongs to the transglycosylase family. Rpf subfamily.</text>
</comment>
<dbReference type="Proteomes" id="UP001501586">
    <property type="component" value="Unassembled WGS sequence"/>
</dbReference>
<evidence type="ECO:0000256" key="3">
    <source>
        <dbReference type="SAM" id="MobiDB-lite"/>
    </source>
</evidence>
<dbReference type="EMBL" id="BAABAZ010000005">
    <property type="protein sequence ID" value="GAA4283875.1"/>
    <property type="molecule type" value="Genomic_DNA"/>
</dbReference>
<keyword evidence="4" id="KW-0732">Signal</keyword>
<dbReference type="RefSeq" id="WP_272902290.1">
    <property type="nucleotide sequence ID" value="NZ_BAABAZ010000005.1"/>
</dbReference>
<evidence type="ECO:0000313" key="6">
    <source>
        <dbReference type="EMBL" id="GAA4283875.1"/>
    </source>
</evidence>
<evidence type="ECO:0000256" key="4">
    <source>
        <dbReference type="SAM" id="SignalP"/>
    </source>
</evidence>
<evidence type="ECO:0000259" key="5">
    <source>
        <dbReference type="Pfam" id="PF06737"/>
    </source>
</evidence>
<gene>
    <name evidence="6" type="ORF">GCM10022261_14060</name>
</gene>
<dbReference type="Gene3D" id="1.10.530.10">
    <property type="match status" value="1"/>
</dbReference>
<evidence type="ECO:0000313" key="7">
    <source>
        <dbReference type="Proteomes" id="UP001501586"/>
    </source>
</evidence>
<organism evidence="6 7">
    <name type="scientific">Brevibacterium daeguense</name>
    <dbReference type="NCBI Taxonomy" id="909936"/>
    <lineage>
        <taxon>Bacteria</taxon>
        <taxon>Bacillati</taxon>
        <taxon>Actinomycetota</taxon>
        <taxon>Actinomycetes</taxon>
        <taxon>Micrococcales</taxon>
        <taxon>Brevibacteriaceae</taxon>
        <taxon>Brevibacterium</taxon>
    </lineage>
</organism>
<feature type="compositionally biased region" description="Polar residues" evidence="3">
    <location>
        <begin position="39"/>
        <end position="57"/>
    </location>
</feature>
<dbReference type="InterPro" id="IPR013207">
    <property type="entry name" value="LGFP"/>
</dbReference>
<protein>
    <recommendedName>
        <fullName evidence="5">Resuscitation-promoting factor core lysozyme-like domain-containing protein</fullName>
    </recommendedName>
</protein>
<evidence type="ECO:0000256" key="1">
    <source>
        <dbReference type="ARBA" id="ARBA00010830"/>
    </source>
</evidence>
<dbReference type="Pfam" id="PF06737">
    <property type="entry name" value="Transglycosylas"/>
    <property type="match status" value="1"/>
</dbReference>